<gene>
    <name evidence="2" type="ORF">G6F64_006574</name>
</gene>
<dbReference type="Proteomes" id="UP000716291">
    <property type="component" value="Unassembled WGS sequence"/>
</dbReference>
<dbReference type="EMBL" id="JAANQT010000891">
    <property type="protein sequence ID" value="KAG1307740.1"/>
    <property type="molecule type" value="Genomic_DNA"/>
</dbReference>
<proteinExistence type="predicted"/>
<evidence type="ECO:0000256" key="1">
    <source>
        <dbReference type="SAM" id="MobiDB-lite"/>
    </source>
</evidence>
<evidence type="ECO:0000313" key="3">
    <source>
        <dbReference type="Proteomes" id="UP000716291"/>
    </source>
</evidence>
<name>A0A9P6X8F3_RHIOR</name>
<protein>
    <submittedName>
        <fullName evidence="2">Uncharacterized protein</fullName>
    </submittedName>
</protein>
<keyword evidence="3" id="KW-1185">Reference proteome</keyword>
<evidence type="ECO:0000313" key="2">
    <source>
        <dbReference type="EMBL" id="KAG1307740.1"/>
    </source>
</evidence>
<reference evidence="2" key="1">
    <citation type="journal article" date="2020" name="Microb. Genom.">
        <title>Genetic diversity of clinical and environmental Mucorales isolates obtained from an investigation of mucormycosis cases among solid organ transplant recipients.</title>
        <authorList>
            <person name="Nguyen M.H."/>
            <person name="Kaul D."/>
            <person name="Muto C."/>
            <person name="Cheng S.J."/>
            <person name="Richter R.A."/>
            <person name="Bruno V.M."/>
            <person name="Liu G."/>
            <person name="Beyhan S."/>
            <person name="Sundermann A.J."/>
            <person name="Mounaud S."/>
            <person name="Pasculle A.W."/>
            <person name="Nierman W.C."/>
            <person name="Driscoll E."/>
            <person name="Cumbie R."/>
            <person name="Clancy C.J."/>
            <person name="Dupont C.L."/>
        </authorList>
    </citation>
    <scope>NUCLEOTIDE SEQUENCE</scope>
    <source>
        <strain evidence="2">GL11</strain>
    </source>
</reference>
<comment type="caution">
    <text evidence="2">The sequence shown here is derived from an EMBL/GenBank/DDBJ whole genome shotgun (WGS) entry which is preliminary data.</text>
</comment>
<sequence length="340" mass="38137">MQFYNRDNTSSESLVLSSINQPPGAVSSDSLALHENPPSIEESEQDILLEASIHSIRSSAYYDELLRCKENSGESNYLLYLATKQLEERLEEGNLCIDKLFPDINPSIPISSTDSITDKEVGTPFITPNISPKSAYDIIDGFLSVPAKMHSSITTNNVNNTISEKYRKSTPTTRGSYISPAPSSCYEESACYESAVEESRTTDDENPIKKNTISFAKFKHKLKRIYSSKRKPKDTTFTSIESFKFKAGSKKNIHEVVKDKISSPVIVEGRPFLSNTGNDEKFNLIKDQEPCIPDTPSYNKFAKYKDGPMESYKKPEIGSTAESFEQFTSKLFEGFNFTSF</sequence>
<accession>A0A9P6X8F3</accession>
<feature type="region of interest" description="Disordered" evidence="1">
    <location>
        <begin position="1"/>
        <end position="21"/>
    </location>
</feature>
<dbReference type="AlphaFoldDB" id="A0A9P6X8F3"/>
<organism evidence="2 3">
    <name type="scientific">Rhizopus oryzae</name>
    <name type="common">Mucormycosis agent</name>
    <name type="synonym">Rhizopus arrhizus var. delemar</name>
    <dbReference type="NCBI Taxonomy" id="64495"/>
    <lineage>
        <taxon>Eukaryota</taxon>
        <taxon>Fungi</taxon>
        <taxon>Fungi incertae sedis</taxon>
        <taxon>Mucoromycota</taxon>
        <taxon>Mucoromycotina</taxon>
        <taxon>Mucoromycetes</taxon>
        <taxon>Mucorales</taxon>
        <taxon>Mucorineae</taxon>
        <taxon>Rhizopodaceae</taxon>
        <taxon>Rhizopus</taxon>
    </lineage>
</organism>
<dbReference type="OrthoDB" id="2246668at2759"/>